<feature type="region of interest" description="Disordered" evidence="1">
    <location>
        <begin position="1"/>
        <end position="23"/>
    </location>
</feature>
<dbReference type="InterPro" id="IPR018821">
    <property type="entry name" value="DUF294_put_nucleoTrafse_sb-bd"/>
</dbReference>
<organism evidence="3 4">
    <name type="scientific">Corynebacterium variabile</name>
    <dbReference type="NCBI Taxonomy" id="1727"/>
    <lineage>
        <taxon>Bacteria</taxon>
        <taxon>Bacillati</taxon>
        <taxon>Actinomycetota</taxon>
        <taxon>Actinomycetes</taxon>
        <taxon>Mycobacteriales</taxon>
        <taxon>Corynebacteriaceae</taxon>
        <taxon>Corynebacterium</taxon>
    </lineage>
</organism>
<protein>
    <recommendedName>
        <fullName evidence="2">DUF294 domain-containing protein</fullName>
    </recommendedName>
</protein>
<name>A0A4Y4C1N9_9CORY</name>
<sequence length="311" mass="32474">MDAVSEHPVRRQNSPTPRPLSPALTSLVNDLASARRADGPDGDPLPLTARWSTALSDRLDDNLAATGSVGRGEATPASDLDAIRLAPGPTPGFTGLLTDGIIGDDDGVSPATSVLPGDRAAWTAALAGWCARPGDDRGVVKTGLVADAADPVGELPRAAAAAVPGTPMVTEMLRDALSHTPPRTTGLFHADSFALKEDLLTPVVKISRWAALTSGSAACGTVTRLTDAAAAGLLGHTEAVALRESYRAGLALSLDLALGTGPTSIFERRGRVVFSALPRERSQRLRRAVTDLRGVQRTLRYRLSTSSYTEF</sequence>
<comment type="caution">
    <text evidence="3">The sequence shown here is derived from an EMBL/GenBank/DDBJ whole genome shotgun (WGS) entry which is preliminary data.</text>
</comment>
<dbReference type="AlphaFoldDB" id="A0A4Y4C1N9"/>
<feature type="domain" description="DUF294" evidence="2">
    <location>
        <begin position="189"/>
        <end position="302"/>
    </location>
</feature>
<evidence type="ECO:0000313" key="3">
    <source>
        <dbReference type="EMBL" id="GEC86628.1"/>
    </source>
</evidence>
<evidence type="ECO:0000256" key="1">
    <source>
        <dbReference type="SAM" id="MobiDB-lite"/>
    </source>
</evidence>
<evidence type="ECO:0000313" key="4">
    <source>
        <dbReference type="Proteomes" id="UP000319986"/>
    </source>
</evidence>
<gene>
    <name evidence="3" type="ORF">CVA01_19420</name>
</gene>
<accession>A0A4Y4C1N9</accession>
<dbReference type="Proteomes" id="UP000319986">
    <property type="component" value="Unassembled WGS sequence"/>
</dbReference>
<proteinExistence type="predicted"/>
<dbReference type="Pfam" id="PF10335">
    <property type="entry name" value="DUF294_C"/>
    <property type="match status" value="1"/>
</dbReference>
<dbReference type="EMBL" id="BJNT01000015">
    <property type="protein sequence ID" value="GEC86628.1"/>
    <property type="molecule type" value="Genomic_DNA"/>
</dbReference>
<reference evidence="3 4" key="1">
    <citation type="submission" date="2019-06" db="EMBL/GenBank/DDBJ databases">
        <title>Whole genome shotgun sequence of Corynebacterium variabile NBRC 15286.</title>
        <authorList>
            <person name="Hosoyama A."/>
            <person name="Uohara A."/>
            <person name="Ohji S."/>
            <person name="Ichikawa N."/>
        </authorList>
    </citation>
    <scope>NUCLEOTIDE SEQUENCE [LARGE SCALE GENOMIC DNA]</scope>
    <source>
        <strain evidence="3 4">NBRC 15286</strain>
    </source>
</reference>
<evidence type="ECO:0000259" key="2">
    <source>
        <dbReference type="Pfam" id="PF10335"/>
    </source>
</evidence>